<feature type="region of interest" description="Disordered" evidence="1">
    <location>
        <begin position="1"/>
        <end position="27"/>
    </location>
</feature>
<name>Q6K4W5_ORYSJ</name>
<organism evidence="2 3">
    <name type="scientific">Oryza sativa subsp. japonica</name>
    <name type="common">Rice</name>
    <dbReference type="NCBI Taxonomy" id="39947"/>
    <lineage>
        <taxon>Eukaryota</taxon>
        <taxon>Viridiplantae</taxon>
        <taxon>Streptophyta</taxon>
        <taxon>Embryophyta</taxon>
        <taxon>Tracheophyta</taxon>
        <taxon>Spermatophyta</taxon>
        <taxon>Magnoliopsida</taxon>
        <taxon>Liliopsida</taxon>
        <taxon>Poales</taxon>
        <taxon>Poaceae</taxon>
        <taxon>BOP clade</taxon>
        <taxon>Oryzoideae</taxon>
        <taxon>Oryzeae</taxon>
        <taxon>Oryzinae</taxon>
        <taxon>Oryza</taxon>
        <taxon>Oryza sativa</taxon>
    </lineage>
</organism>
<feature type="compositionally biased region" description="Basic residues" evidence="1">
    <location>
        <begin position="48"/>
        <end position="61"/>
    </location>
</feature>
<dbReference type="Proteomes" id="UP000000763">
    <property type="component" value="Chromosome 2"/>
</dbReference>
<feature type="compositionally biased region" description="Gly residues" evidence="1">
    <location>
        <begin position="139"/>
        <end position="149"/>
    </location>
</feature>
<reference evidence="3" key="2">
    <citation type="journal article" date="2008" name="Nucleic Acids Res.">
        <title>The rice annotation project database (RAP-DB): 2008 update.</title>
        <authorList>
            <consortium name="The rice annotation project (RAP)"/>
        </authorList>
    </citation>
    <scope>GENOME REANNOTATION</scope>
    <source>
        <strain evidence="3">cv. Nipponbare</strain>
    </source>
</reference>
<dbReference type="EMBL" id="AP005514">
    <property type="protein sequence ID" value="BAD19839.1"/>
    <property type="molecule type" value="Genomic_DNA"/>
</dbReference>
<evidence type="ECO:0000313" key="2">
    <source>
        <dbReference type="EMBL" id="BAD19839.1"/>
    </source>
</evidence>
<gene>
    <name evidence="2" type="primary">OSJNBa0035A24.40</name>
</gene>
<reference evidence="3" key="1">
    <citation type="journal article" date="2005" name="Nature">
        <title>The map-based sequence of the rice genome.</title>
        <authorList>
            <consortium name="International rice genome sequencing project (IRGSP)"/>
            <person name="Matsumoto T."/>
            <person name="Wu J."/>
            <person name="Kanamori H."/>
            <person name="Katayose Y."/>
            <person name="Fujisawa M."/>
            <person name="Namiki N."/>
            <person name="Mizuno H."/>
            <person name="Yamamoto K."/>
            <person name="Antonio B.A."/>
            <person name="Baba T."/>
            <person name="Sakata K."/>
            <person name="Nagamura Y."/>
            <person name="Aoki H."/>
            <person name="Arikawa K."/>
            <person name="Arita K."/>
            <person name="Bito T."/>
            <person name="Chiden Y."/>
            <person name="Fujitsuka N."/>
            <person name="Fukunaka R."/>
            <person name="Hamada M."/>
            <person name="Harada C."/>
            <person name="Hayashi A."/>
            <person name="Hijishita S."/>
            <person name="Honda M."/>
            <person name="Hosokawa S."/>
            <person name="Ichikawa Y."/>
            <person name="Idonuma A."/>
            <person name="Iijima M."/>
            <person name="Ikeda M."/>
            <person name="Ikeno M."/>
            <person name="Ito K."/>
            <person name="Ito S."/>
            <person name="Ito T."/>
            <person name="Ito Y."/>
            <person name="Ito Y."/>
            <person name="Iwabuchi A."/>
            <person name="Kamiya K."/>
            <person name="Karasawa W."/>
            <person name="Kurita K."/>
            <person name="Katagiri S."/>
            <person name="Kikuta A."/>
            <person name="Kobayashi H."/>
            <person name="Kobayashi N."/>
            <person name="Machita K."/>
            <person name="Maehara T."/>
            <person name="Masukawa M."/>
            <person name="Mizubayashi T."/>
            <person name="Mukai Y."/>
            <person name="Nagasaki H."/>
            <person name="Nagata Y."/>
            <person name="Naito S."/>
            <person name="Nakashima M."/>
            <person name="Nakama Y."/>
            <person name="Nakamichi Y."/>
            <person name="Nakamura M."/>
            <person name="Meguro A."/>
            <person name="Negishi M."/>
            <person name="Ohta I."/>
            <person name="Ohta T."/>
            <person name="Okamoto M."/>
            <person name="Ono N."/>
            <person name="Saji S."/>
            <person name="Sakaguchi M."/>
            <person name="Sakai K."/>
            <person name="Shibata M."/>
            <person name="Shimokawa T."/>
            <person name="Song J."/>
            <person name="Takazaki Y."/>
            <person name="Terasawa K."/>
            <person name="Tsugane M."/>
            <person name="Tsuji K."/>
            <person name="Ueda S."/>
            <person name="Waki K."/>
            <person name="Yamagata H."/>
            <person name="Yamamoto M."/>
            <person name="Yamamoto S."/>
            <person name="Yamane H."/>
            <person name="Yoshiki S."/>
            <person name="Yoshihara R."/>
            <person name="Yukawa K."/>
            <person name="Zhong H."/>
            <person name="Yano M."/>
            <person name="Yuan Q."/>
            <person name="Ouyang S."/>
            <person name="Liu J."/>
            <person name="Jones K.M."/>
            <person name="Gansberger K."/>
            <person name="Moffat K."/>
            <person name="Hill J."/>
            <person name="Bera J."/>
            <person name="Fadrosh D."/>
            <person name="Jin S."/>
            <person name="Johri S."/>
            <person name="Kim M."/>
            <person name="Overton L."/>
            <person name="Reardon M."/>
            <person name="Tsitrin T."/>
            <person name="Vuong H."/>
            <person name="Weaver B."/>
            <person name="Ciecko A."/>
            <person name="Tallon L."/>
            <person name="Jackson J."/>
            <person name="Pai G."/>
            <person name="Aken S.V."/>
            <person name="Utterback T."/>
            <person name="Reidmuller S."/>
            <person name="Feldblyum T."/>
            <person name="Hsiao J."/>
            <person name="Zismann V."/>
            <person name="Iobst S."/>
            <person name="de Vazeille A.R."/>
            <person name="Buell C.R."/>
            <person name="Ying K."/>
            <person name="Li Y."/>
            <person name="Lu T."/>
            <person name="Huang Y."/>
            <person name="Zhao Q."/>
            <person name="Feng Q."/>
            <person name="Zhang L."/>
            <person name="Zhu J."/>
            <person name="Weng Q."/>
            <person name="Mu J."/>
            <person name="Lu Y."/>
            <person name="Fan D."/>
            <person name="Liu Y."/>
            <person name="Guan J."/>
            <person name="Zhang Y."/>
            <person name="Yu S."/>
            <person name="Liu X."/>
            <person name="Zhang Y."/>
            <person name="Hong G."/>
            <person name="Han B."/>
            <person name="Choisne N."/>
            <person name="Demange N."/>
            <person name="Orjeda G."/>
            <person name="Samain S."/>
            <person name="Cattolico L."/>
            <person name="Pelletier E."/>
            <person name="Couloux A."/>
            <person name="Segurens B."/>
            <person name="Wincker P."/>
            <person name="D'Hont A."/>
            <person name="Scarpelli C."/>
            <person name="Weissenbach J."/>
            <person name="Salanoubat M."/>
            <person name="Quetier F."/>
            <person name="Yu Y."/>
            <person name="Kim H.R."/>
            <person name="Rambo T."/>
            <person name="Currie J."/>
            <person name="Collura K."/>
            <person name="Luo M."/>
            <person name="Yang T."/>
            <person name="Ammiraju J.S.S."/>
            <person name="Engler F."/>
            <person name="Soderlund C."/>
            <person name="Wing R.A."/>
            <person name="Palmer L.E."/>
            <person name="de la Bastide M."/>
            <person name="Spiegel L."/>
            <person name="Nascimento L."/>
            <person name="Zutavern T."/>
            <person name="O'Shaughnessy A."/>
            <person name="Dike S."/>
            <person name="Dedhia N."/>
            <person name="Preston R."/>
            <person name="Balija V."/>
            <person name="McCombie W.R."/>
            <person name="Chow T."/>
            <person name="Chen H."/>
            <person name="Chung M."/>
            <person name="Chen C."/>
            <person name="Shaw J."/>
            <person name="Wu H."/>
            <person name="Hsiao K."/>
            <person name="Chao Y."/>
            <person name="Chu M."/>
            <person name="Cheng C."/>
            <person name="Hour A."/>
            <person name="Lee P."/>
            <person name="Lin S."/>
            <person name="Lin Y."/>
            <person name="Liou J."/>
            <person name="Liu S."/>
            <person name="Hsing Y."/>
            <person name="Raghuvanshi S."/>
            <person name="Mohanty A."/>
            <person name="Bharti A.K."/>
            <person name="Gaur A."/>
            <person name="Gupta V."/>
            <person name="Kumar D."/>
            <person name="Ravi V."/>
            <person name="Vij S."/>
            <person name="Kapur A."/>
            <person name="Khurana P."/>
            <person name="Khurana P."/>
            <person name="Khurana J.P."/>
            <person name="Tyagi A.K."/>
            <person name="Gaikwad K."/>
            <person name="Singh A."/>
            <person name="Dalal V."/>
            <person name="Srivastava S."/>
            <person name="Dixit A."/>
            <person name="Pal A.K."/>
            <person name="Ghazi I.A."/>
            <person name="Yadav M."/>
            <person name="Pandit A."/>
            <person name="Bhargava A."/>
            <person name="Sureshbabu K."/>
            <person name="Batra K."/>
            <person name="Sharma T.R."/>
            <person name="Mohapatra T."/>
            <person name="Singh N.K."/>
            <person name="Messing J."/>
            <person name="Nelson A.B."/>
            <person name="Fuks G."/>
            <person name="Kavchok S."/>
            <person name="Keizer G."/>
            <person name="Linton E."/>
            <person name="Llaca V."/>
            <person name="Song R."/>
            <person name="Tanyolac B."/>
            <person name="Young S."/>
            <person name="Ho-Il K."/>
            <person name="Hahn J.H."/>
            <person name="Sangsakoo G."/>
            <person name="Vanavichit A."/>
            <person name="de Mattos Luiz.A.T."/>
            <person name="Zimmer P.D."/>
            <person name="Malone G."/>
            <person name="Dellagostin O."/>
            <person name="de Oliveira A.C."/>
            <person name="Bevan M."/>
            <person name="Bancroft I."/>
            <person name="Minx P."/>
            <person name="Cordum H."/>
            <person name="Wilson R."/>
            <person name="Cheng Z."/>
            <person name="Jin W."/>
            <person name="Jiang J."/>
            <person name="Leong S.A."/>
            <person name="Iwama H."/>
            <person name="Gojobori T."/>
            <person name="Itoh T."/>
            <person name="Niimura Y."/>
            <person name="Fujii Y."/>
            <person name="Habara T."/>
            <person name="Sakai H."/>
            <person name="Sato Y."/>
            <person name="Wilson G."/>
            <person name="Kumar K."/>
            <person name="McCouch S."/>
            <person name="Juretic N."/>
            <person name="Hoen D."/>
            <person name="Wright S."/>
            <person name="Bruskiewich R."/>
            <person name="Bureau T."/>
            <person name="Miyao A."/>
            <person name="Hirochika H."/>
            <person name="Nishikawa T."/>
            <person name="Kadowaki K."/>
            <person name="Sugiura M."/>
            <person name="Burr B."/>
            <person name="Sasaki T."/>
        </authorList>
    </citation>
    <scope>NUCLEOTIDE SEQUENCE [LARGE SCALE GENOMIC DNA]</scope>
    <source>
        <strain evidence="3">cv. Nipponbare</strain>
    </source>
</reference>
<accession>Q6K4W5</accession>
<protein>
    <submittedName>
        <fullName evidence="2">Uncharacterized protein</fullName>
    </submittedName>
</protein>
<feature type="compositionally biased region" description="Low complexity" evidence="1">
    <location>
        <begin position="111"/>
        <end position="122"/>
    </location>
</feature>
<proteinExistence type="predicted"/>
<sequence>MATATRRLFAGGGGARRPSARGQELAGRLRTGKELELAGGQERWRWRWGRRSRRQRRRRRLVAMGNDDHDATRPGERKGDKGESGRDEKEEKVREDVVGQRMMEAKAQQPATRDGGTATGDTMEAQQPATRGRDDGTAAGMGGGTVEAQ</sequence>
<feature type="compositionally biased region" description="Basic and acidic residues" evidence="1">
    <location>
        <begin position="66"/>
        <end position="98"/>
    </location>
</feature>
<dbReference type="AlphaFoldDB" id="Q6K4W5"/>
<feature type="region of interest" description="Disordered" evidence="1">
    <location>
        <begin position="48"/>
        <end position="149"/>
    </location>
</feature>
<evidence type="ECO:0000256" key="1">
    <source>
        <dbReference type="SAM" id="MobiDB-lite"/>
    </source>
</evidence>
<evidence type="ECO:0000313" key="3">
    <source>
        <dbReference type="Proteomes" id="UP000000763"/>
    </source>
</evidence>